<feature type="signal peptide" evidence="1">
    <location>
        <begin position="1"/>
        <end position="20"/>
    </location>
</feature>
<accession>G3HSV7</accession>
<name>G3HSV7_CRIGR</name>
<evidence type="ECO:0000313" key="2">
    <source>
        <dbReference type="EMBL" id="EGV92084.1"/>
    </source>
</evidence>
<sequence>MTGQASSSYTIILLIVQVQANLDMFQGGGCRSYLLRPANLPHILLLSYSLHFHFNNIRALHSPAIHEAPYFQASYIRHHLSGPADQFEHLLKRGVRIEKRKKQKTEDTVGRALSEYFNSPKFVTHSHCIPQAKGESKKDSLTMTQGKNKRSYFLNTQDIYLVTTP</sequence>
<dbReference type="EMBL" id="JH000676">
    <property type="protein sequence ID" value="EGV92084.1"/>
    <property type="molecule type" value="Genomic_DNA"/>
</dbReference>
<dbReference type="AlphaFoldDB" id="G3HSV7"/>
<dbReference type="InParanoid" id="G3HSV7"/>
<feature type="chain" id="PRO_5003444820" evidence="1">
    <location>
        <begin position="21"/>
        <end position="165"/>
    </location>
</feature>
<proteinExistence type="predicted"/>
<protein>
    <submittedName>
        <fullName evidence="2">Uncharacterized protein</fullName>
    </submittedName>
</protein>
<keyword evidence="1" id="KW-0732">Signal</keyword>
<gene>
    <name evidence="2" type="ORF">I79_013955</name>
</gene>
<evidence type="ECO:0000256" key="1">
    <source>
        <dbReference type="SAM" id="SignalP"/>
    </source>
</evidence>
<reference evidence="3" key="1">
    <citation type="journal article" date="2011" name="Nat. Biotechnol.">
        <title>The genomic sequence of the Chinese hamster ovary (CHO)-K1 cell line.</title>
        <authorList>
            <person name="Xu X."/>
            <person name="Nagarajan H."/>
            <person name="Lewis N.E."/>
            <person name="Pan S."/>
            <person name="Cai Z."/>
            <person name="Liu X."/>
            <person name="Chen W."/>
            <person name="Xie M."/>
            <person name="Wang W."/>
            <person name="Hammond S."/>
            <person name="Andersen M.R."/>
            <person name="Neff N."/>
            <person name="Passarelli B."/>
            <person name="Koh W."/>
            <person name="Fan H.C."/>
            <person name="Wang J."/>
            <person name="Gui Y."/>
            <person name="Lee K.H."/>
            <person name="Betenbaugh M.J."/>
            <person name="Quake S.R."/>
            <person name="Famili I."/>
            <person name="Palsson B.O."/>
            <person name="Wang J."/>
        </authorList>
    </citation>
    <scope>NUCLEOTIDE SEQUENCE [LARGE SCALE GENOMIC DNA]</scope>
    <source>
        <strain evidence="3">CHO K1 cell line</strain>
    </source>
</reference>
<dbReference type="Proteomes" id="UP000001075">
    <property type="component" value="Unassembled WGS sequence"/>
</dbReference>
<evidence type="ECO:0000313" key="3">
    <source>
        <dbReference type="Proteomes" id="UP000001075"/>
    </source>
</evidence>
<organism evidence="2 3">
    <name type="scientific">Cricetulus griseus</name>
    <name type="common">Chinese hamster</name>
    <name type="synonym">Cricetulus barabensis griseus</name>
    <dbReference type="NCBI Taxonomy" id="10029"/>
    <lineage>
        <taxon>Eukaryota</taxon>
        <taxon>Metazoa</taxon>
        <taxon>Chordata</taxon>
        <taxon>Craniata</taxon>
        <taxon>Vertebrata</taxon>
        <taxon>Euteleostomi</taxon>
        <taxon>Mammalia</taxon>
        <taxon>Eutheria</taxon>
        <taxon>Euarchontoglires</taxon>
        <taxon>Glires</taxon>
        <taxon>Rodentia</taxon>
        <taxon>Myomorpha</taxon>
        <taxon>Muroidea</taxon>
        <taxon>Cricetidae</taxon>
        <taxon>Cricetinae</taxon>
        <taxon>Cricetulus</taxon>
    </lineage>
</organism>